<evidence type="ECO:0000313" key="3">
    <source>
        <dbReference type="Proteomes" id="UP001652564"/>
    </source>
</evidence>
<evidence type="ECO:0000256" key="1">
    <source>
        <dbReference type="SAM" id="Phobius"/>
    </source>
</evidence>
<gene>
    <name evidence="2" type="ORF">OEZ71_14865</name>
</gene>
<dbReference type="EMBL" id="JAOWKZ010000003">
    <property type="protein sequence ID" value="MCV2873581.1"/>
    <property type="molecule type" value="Genomic_DNA"/>
</dbReference>
<feature type="transmembrane region" description="Helical" evidence="1">
    <location>
        <begin position="16"/>
        <end position="34"/>
    </location>
</feature>
<protein>
    <submittedName>
        <fullName evidence="2">Uncharacterized protein</fullName>
    </submittedName>
</protein>
<sequence length="197" mass="22017">MVHPAYILLRWIESSLCYLVQFATGFLLLAVSLLKTDAALIALRNGPTTLDGAMAIADWLGAGLAGVIFMTYHHFEKLLARLRYGPGRLILDMLMVAIFVRVALFTFHLVLSPESPLNGRIDHPFFLATASGWLVMFFVAFLFPGLAHRRLDPLPTLREAWDDYLRSRDLSYVRIAIVGLLLIGPVVLVIPSLQLRS</sequence>
<name>A0ABT2ZQZ8_9RHOB</name>
<keyword evidence="3" id="KW-1185">Reference proteome</keyword>
<reference evidence="2 3" key="1">
    <citation type="submission" date="2022-10" db="EMBL/GenBank/DDBJ databases">
        <title>Defluviimonas sp. nov., isolated from ocean surface sediments.</title>
        <authorList>
            <person name="He W."/>
            <person name="Wang L."/>
            <person name="Zhang D.-F."/>
        </authorList>
    </citation>
    <scope>NUCLEOTIDE SEQUENCE [LARGE SCALE GENOMIC DNA]</scope>
    <source>
        <strain evidence="2 3">WL0050</strain>
    </source>
</reference>
<feature type="transmembrane region" description="Helical" evidence="1">
    <location>
        <begin position="93"/>
        <end position="111"/>
    </location>
</feature>
<comment type="caution">
    <text evidence="2">The sequence shown here is derived from an EMBL/GenBank/DDBJ whole genome shotgun (WGS) entry which is preliminary data.</text>
</comment>
<dbReference type="RefSeq" id="WP_263740784.1">
    <property type="nucleotide sequence ID" value="NZ_JAOWKZ010000003.1"/>
</dbReference>
<organism evidence="2 3">
    <name type="scientific">Albidovulum litorale</name>
    <dbReference type="NCBI Taxonomy" id="2984134"/>
    <lineage>
        <taxon>Bacteria</taxon>
        <taxon>Pseudomonadati</taxon>
        <taxon>Pseudomonadota</taxon>
        <taxon>Alphaproteobacteria</taxon>
        <taxon>Rhodobacterales</taxon>
        <taxon>Paracoccaceae</taxon>
        <taxon>Albidovulum</taxon>
    </lineage>
</organism>
<proteinExistence type="predicted"/>
<keyword evidence="1" id="KW-0472">Membrane</keyword>
<keyword evidence="1" id="KW-1133">Transmembrane helix</keyword>
<feature type="transmembrane region" description="Helical" evidence="1">
    <location>
        <begin position="123"/>
        <end position="143"/>
    </location>
</feature>
<feature type="transmembrane region" description="Helical" evidence="1">
    <location>
        <begin position="172"/>
        <end position="193"/>
    </location>
</feature>
<evidence type="ECO:0000313" key="2">
    <source>
        <dbReference type="EMBL" id="MCV2873581.1"/>
    </source>
</evidence>
<dbReference type="Proteomes" id="UP001652564">
    <property type="component" value="Unassembled WGS sequence"/>
</dbReference>
<feature type="transmembrane region" description="Helical" evidence="1">
    <location>
        <begin position="54"/>
        <end position="72"/>
    </location>
</feature>
<accession>A0ABT2ZQZ8</accession>
<keyword evidence="1" id="KW-0812">Transmembrane</keyword>